<protein>
    <submittedName>
        <fullName evidence="1">Nuclear transport factor 2 family protein</fullName>
    </submittedName>
</protein>
<name>A0AC61RFK7_9BACT</name>
<organism evidence="1 2">
    <name type="scientific">Lepagella muris</name>
    <dbReference type="NCBI Taxonomy" id="3032870"/>
    <lineage>
        <taxon>Bacteria</taxon>
        <taxon>Pseudomonadati</taxon>
        <taxon>Bacteroidota</taxon>
        <taxon>Bacteroidia</taxon>
        <taxon>Bacteroidales</taxon>
        <taxon>Muribaculaceae</taxon>
        <taxon>Lepagella</taxon>
    </lineage>
</organism>
<accession>A0AC61RFK7</accession>
<evidence type="ECO:0000313" key="1">
    <source>
        <dbReference type="EMBL" id="TGY78068.1"/>
    </source>
</evidence>
<proteinExistence type="predicted"/>
<dbReference type="EMBL" id="SRYB01000017">
    <property type="protein sequence ID" value="TGY78068.1"/>
    <property type="molecule type" value="Genomic_DNA"/>
</dbReference>
<keyword evidence="2" id="KW-1185">Reference proteome</keyword>
<gene>
    <name evidence="1" type="ORF">E5331_12005</name>
</gene>
<dbReference type="Proteomes" id="UP000306319">
    <property type="component" value="Unassembled WGS sequence"/>
</dbReference>
<sequence>MKRIILLFILTIAFQLSSWAQYLTSFEITDINNDVLTAKVQDNLGKLVSEINTACAEKRTPKLKGIDLSDRVSESIMMMWESSPFRCEETEVIEPAFTDVSGWWQIRNIPFIFTDFEKDDQYHECIVSFDNNGKITGFHMAISQNLYRKVMKSGAAVKDARRRQLILDYVEQFRTAYCTKDMPFLQQVYSEDALIITGHVVKVKPSRENNFISSTTKYSVQDKKTYLKKLAQVFRNNRTIRVTFDEIKVQMHPTEADWYGVTLHQGYTADRYHDDGWLFLLWDFTDEDNPTIHVRSWQADTDPETQLKISEDEIFGMDDVNIVK</sequence>
<evidence type="ECO:0000313" key="2">
    <source>
        <dbReference type="Proteomes" id="UP000306319"/>
    </source>
</evidence>
<reference evidence="1" key="1">
    <citation type="submission" date="2019-04" db="EMBL/GenBank/DDBJ databases">
        <title>Microbes associate with the intestines of laboratory mice.</title>
        <authorList>
            <person name="Navarre W."/>
            <person name="Wong E."/>
            <person name="Huang K."/>
            <person name="Tropini C."/>
            <person name="Ng K."/>
            <person name="Yu B."/>
        </authorList>
    </citation>
    <scope>NUCLEOTIDE SEQUENCE</scope>
    <source>
        <strain evidence="1">NM04_E33</strain>
    </source>
</reference>
<comment type="caution">
    <text evidence="1">The sequence shown here is derived from an EMBL/GenBank/DDBJ whole genome shotgun (WGS) entry which is preliminary data.</text>
</comment>